<proteinExistence type="predicted"/>
<name>A0A9D4JJS6_DREPO</name>
<evidence type="ECO:0000256" key="1">
    <source>
        <dbReference type="SAM" id="SignalP"/>
    </source>
</evidence>
<comment type="caution">
    <text evidence="2">The sequence shown here is derived from an EMBL/GenBank/DDBJ whole genome shotgun (WGS) entry which is preliminary data.</text>
</comment>
<dbReference type="Proteomes" id="UP000828390">
    <property type="component" value="Unassembled WGS sequence"/>
</dbReference>
<evidence type="ECO:0000313" key="3">
    <source>
        <dbReference type="Proteomes" id="UP000828390"/>
    </source>
</evidence>
<protein>
    <recommendedName>
        <fullName evidence="4">VWFC domain-containing protein</fullName>
    </recommendedName>
</protein>
<reference evidence="2" key="1">
    <citation type="journal article" date="2019" name="bioRxiv">
        <title>The Genome of the Zebra Mussel, Dreissena polymorpha: A Resource for Invasive Species Research.</title>
        <authorList>
            <person name="McCartney M.A."/>
            <person name="Auch B."/>
            <person name="Kono T."/>
            <person name="Mallez S."/>
            <person name="Zhang Y."/>
            <person name="Obille A."/>
            <person name="Becker A."/>
            <person name="Abrahante J.E."/>
            <person name="Garbe J."/>
            <person name="Badalamenti J.P."/>
            <person name="Herman A."/>
            <person name="Mangelson H."/>
            <person name="Liachko I."/>
            <person name="Sullivan S."/>
            <person name="Sone E.D."/>
            <person name="Koren S."/>
            <person name="Silverstein K.A.T."/>
            <person name="Beckman K.B."/>
            <person name="Gohl D.M."/>
        </authorList>
    </citation>
    <scope>NUCLEOTIDE SEQUENCE</scope>
    <source>
        <strain evidence="2">Duluth1</strain>
        <tissue evidence="2">Whole animal</tissue>
    </source>
</reference>
<evidence type="ECO:0008006" key="4">
    <source>
        <dbReference type="Google" id="ProtNLM"/>
    </source>
</evidence>
<evidence type="ECO:0000313" key="2">
    <source>
        <dbReference type="EMBL" id="KAH3814610.1"/>
    </source>
</evidence>
<accession>A0A9D4JJS6</accession>
<dbReference type="EMBL" id="JAIWYP010000006">
    <property type="protein sequence ID" value="KAH3814610.1"/>
    <property type="molecule type" value="Genomic_DNA"/>
</dbReference>
<sequence>MHPLLQLSLACSIIAGCSTQNRLSIPDPRYCYYKGKWYEHGSVFQDKCNTCWCYYGSVGCTDINCGEKPGVYADPPVPSAVFYSCEHTVLVMSLSGRLFCRSCYAYPDKTAWMRTLAWSFVG</sequence>
<organism evidence="2 3">
    <name type="scientific">Dreissena polymorpha</name>
    <name type="common">Zebra mussel</name>
    <name type="synonym">Mytilus polymorpha</name>
    <dbReference type="NCBI Taxonomy" id="45954"/>
    <lineage>
        <taxon>Eukaryota</taxon>
        <taxon>Metazoa</taxon>
        <taxon>Spiralia</taxon>
        <taxon>Lophotrochozoa</taxon>
        <taxon>Mollusca</taxon>
        <taxon>Bivalvia</taxon>
        <taxon>Autobranchia</taxon>
        <taxon>Heteroconchia</taxon>
        <taxon>Euheterodonta</taxon>
        <taxon>Imparidentia</taxon>
        <taxon>Neoheterodontei</taxon>
        <taxon>Myida</taxon>
        <taxon>Dreissenoidea</taxon>
        <taxon>Dreissenidae</taxon>
        <taxon>Dreissena</taxon>
    </lineage>
</organism>
<dbReference type="SUPFAM" id="SSF57603">
    <property type="entry name" value="FnI-like domain"/>
    <property type="match status" value="1"/>
</dbReference>
<feature type="signal peptide" evidence="1">
    <location>
        <begin position="1"/>
        <end position="19"/>
    </location>
</feature>
<keyword evidence="1" id="KW-0732">Signal</keyword>
<gene>
    <name evidence="2" type="ORF">DPMN_143115</name>
</gene>
<keyword evidence="3" id="KW-1185">Reference proteome</keyword>
<dbReference type="AlphaFoldDB" id="A0A9D4JJS6"/>
<reference evidence="2" key="2">
    <citation type="submission" date="2020-11" db="EMBL/GenBank/DDBJ databases">
        <authorList>
            <person name="McCartney M.A."/>
            <person name="Auch B."/>
            <person name="Kono T."/>
            <person name="Mallez S."/>
            <person name="Becker A."/>
            <person name="Gohl D.M."/>
            <person name="Silverstein K.A.T."/>
            <person name="Koren S."/>
            <person name="Bechman K.B."/>
            <person name="Herman A."/>
            <person name="Abrahante J.E."/>
            <person name="Garbe J."/>
        </authorList>
    </citation>
    <scope>NUCLEOTIDE SEQUENCE</scope>
    <source>
        <strain evidence="2">Duluth1</strain>
        <tissue evidence="2">Whole animal</tissue>
    </source>
</reference>
<feature type="chain" id="PRO_5038844533" description="VWFC domain-containing protein" evidence="1">
    <location>
        <begin position="20"/>
        <end position="122"/>
    </location>
</feature>
<dbReference type="Gene3D" id="2.10.70.10">
    <property type="entry name" value="Complement Module, domain 1"/>
    <property type="match status" value="1"/>
</dbReference>